<keyword evidence="2" id="KW-0863">Zinc-finger</keyword>
<dbReference type="PANTHER" id="PTHR10315:SF96">
    <property type="entry name" value="SIAH-TYPE DOMAIN-CONTAINING PROTEIN"/>
    <property type="match status" value="1"/>
</dbReference>
<evidence type="ECO:0000313" key="7">
    <source>
        <dbReference type="Proteomes" id="UP001341281"/>
    </source>
</evidence>
<dbReference type="Gene3D" id="3.30.40.10">
    <property type="entry name" value="Zinc/RING finger domain, C3HC4 (zinc finger)"/>
    <property type="match status" value="1"/>
</dbReference>
<proteinExistence type="predicted"/>
<name>A0AAQ3UTV6_PASNO</name>
<evidence type="ECO:0000259" key="5">
    <source>
        <dbReference type="Pfam" id="PF21362"/>
    </source>
</evidence>
<protein>
    <recommendedName>
        <fullName evidence="5">E3 ubiquitin-protein ligase Sina-like RING finger domain-containing protein</fullName>
    </recommendedName>
</protein>
<gene>
    <name evidence="6" type="ORF">U9M48_042004</name>
</gene>
<evidence type="ECO:0000256" key="3">
    <source>
        <dbReference type="ARBA" id="ARBA00022833"/>
    </source>
</evidence>
<evidence type="ECO:0000313" key="6">
    <source>
        <dbReference type="EMBL" id="WVZ96352.1"/>
    </source>
</evidence>
<evidence type="ECO:0000256" key="1">
    <source>
        <dbReference type="ARBA" id="ARBA00022723"/>
    </source>
</evidence>
<dbReference type="GO" id="GO:0005737">
    <property type="term" value="C:cytoplasm"/>
    <property type="evidence" value="ECO:0007669"/>
    <property type="project" value="TreeGrafter"/>
</dbReference>
<dbReference type="InterPro" id="IPR013083">
    <property type="entry name" value="Znf_RING/FYVE/PHD"/>
</dbReference>
<dbReference type="AlphaFoldDB" id="A0AAQ3UTV6"/>
<accession>A0AAQ3UTV6</accession>
<dbReference type="Pfam" id="PF21362">
    <property type="entry name" value="Sina_RING"/>
    <property type="match status" value="1"/>
</dbReference>
<evidence type="ECO:0000256" key="4">
    <source>
        <dbReference type="SAM" id="MobiDB-lite"/>
    </source>
</evidence>
<dbReference type="GO" id="GO:0061630">
    <property type="term" value="F:ubiquitin protein ligase activity"/>
    <property type="evidence" value="ECO:0007669"/>
    <property type="project" value="TreeGrafter"/>
</dbReference>
<reference evidence="6 7" key="1">
    <citation type="submission" date="2024-02" db="EMBL/GenBank/DDBJ databases">
        <title>High-quality chromosome-scale genome assembly of Pensacola bahiagrass (Paspalum notatum Flugge var. saurae).</title>
        <authorList>
            <person name="Vega J.M."/>
            <person name="Podio M."/>
            <person name="Orjuela J."/>
            <person name="Siena L.A."/>
            <person name="Pessino S.C."/>
            <person name="Combes M.C."/>
            <person name="Mariac C."/>
            <person name="Albertini E."/>
            <person name="Pupilli F."/>
            <person name="Ortiz J.P.A."/>
            <person name="Leblanc O."/>
        </authorList>
    </citation>
    <scope>NUCLEOTIDE SEQUENCE [LARGE SCALE GENOMIC DNA]</scope>
    <source>
        <strain evidence="6">R1</strain>
        <tissue evidence="6">Leaf</tissue>
    </source>
</reference>
<sequence>MGRLRAGESLPLREEPRPRFVVGLRKKAAAARASAGVRNKTMGSGSRSDTATPPPERAAAEVVDARVEGTDALECGVCLLPLKAPIFQCNAGHIVCSVCRDKLKATGKCHVCVIATAGYSRALGQVYPLAYGCTVWPVYHDMEDHRLKRPHAPCCCPDKACRFVGSTGSLLYHFSSVSMAGRAPVPCLLASSPCLLFLLNMAHRELGCAISVLGIDPRTAANGQGPFSKVSTECELTYSRYVKSPNRRLTITRDASSEWHSWVSPTGCLALMTTSSLLCQTLVWKRTRRQLRWKAEFSPVSMGLEGGSMDDGSPLVQL</sequence>
<dbReference type="PANTHER" id="PTHR10315">
    <property type="entry name" value="E3 UBIQUITIN PROTEIN LIGASE SIAH"/>
    <property type="match status" value="1"/>
</dbReference>
<organism evidence="6 7">
    <name type="scientific">Paspalum notatum var. saurae</name>
    <dbReference type="NCBI Taxonomy" id="547442"/>
    <lineage>
        <taxon>Eukaryota</taxon>
        <taxon>Viridiplantae</taxon>
        <taxon>Streptophyta</taxon>
        <taxon>Embryophyta</taxon>
        <taxon>Tracheophyta</taxon>
        <taxon>Spermatophyta</taxon>
        <taxon>Magnoliopsida</taxon>
        <taxon>Liliopsida</taxon>
        <taxon>Poales</taxon>
        <taxon>Poaceae</taxon>
        <taxon>PACMAD clade</taxon>
        <taxon>Panicoideae</taxon>
        <taxon>Andropogonodae</taxon>
        <taxon>Paspaleae</taxon>
        <taxon>Paspalinae</taxon>
        <taxon>Paspalum</taxon>
    </lineage>
</organism>
<keyword evidence="7" id="KW-1185">Reference proteome</keyword>
<keyword evidence="1" id="KW-0479">Metal-binding</keyword>
<feature type="domain" description="E3 ubiquitin-protein ligase Sina-like RING finger" evidence="5">
    <location>
        <begin position="75"/>
        <end position="112"/>
    </location>
</feature>
<dbReference type="CDD" id="cd16571">
    <property type="entry name" value="RING-HC_SIAHs"/>
    <property type="match status" value="1"/>
</dbReference>
<evidence type="ECO:0000256" key="2">
    <source>
        <dbReference type="ARBA" id="ARBA00022771"/>
    </source>
</evidence>
<feature type="region of interest" description="Disordered" evidence="4">
    <location>
        <begin position="30"/>
        <end position="56"/>
    </location>
</feature>
<dbReference type="SUPFAM" id="SSF49599">
    <property type="entry name" value="TRAF domain-like"/>
    <property type="match status" value="1"/>
</dbReference>
<dbReference type="Proteomes" id="UP001341281">
    <property type="component" value="Chromosome 10"/>
</dbReference>
<dbReference type="GO" id="GO:0008270">
    <property type="term" value="F:zinc ion binding"/>
    <property type="evidence" value="ECO:0007669"/>
    <property type="project" value="UniProtKB-KW"/>
</dbReference>
<keyword evidence="3" id="KW-0862">Zinc</keyword>
<dbReference type="InterPro" id="IPR049548">
    <property type="entry name" value="Sina-like_RING"/>
</dbReference>
<dbReference type="EMBL" id="CP144754">
    <property type="protein sequence ID" value="WVZ96352.1"/>
    <property type="molecule type" value="Genomic_DNA"/>
</dbReference>
<dbReference type="InterPro" id="IPR052088">
    <property type="entry name" value="E3_ubiquitin-ligase_SINA"/>
</dbReference>